<proteinExistence type="predicted"/>
<keyword evidence="2" id="KW-0472">Membrane</keyword>
<evidence type="ECO:0000313" key="4">
    <source>
        <dbReference type="EMBL" id="PUU76688.1"/>
    </source>
</evidence>
<feature type="signal peptide" evidence="3">
    <location>
        <begin position="1"/>
        <end position="26"/>
    </location>
</feature>
<comment type="caution">
    <text evidence="4">The sequence shown here is derived from an EMBL/GenBank/DDBJ whole genome shotgun (WGS) entry which is preliminary data.</text>
</comment>
<feature type="transmembrane region" description="Helical" evidence="2">
    <location>
        <begin position="117"/>
        <end position="135"/>
    </location>
</feature>
<keyword evidence="3" id="KW-0732">Signal</keyword>
<feature type="compositionally biased region" description="Low complexity" evidence="1">
    <location>
        <begin position="58"/>
        <end position="67"/>
    </location>
</feature>
<evidence type="ECO:0000256" key="2">
    <source>
        <dbReference type="SAM" id="Phobius"/>
    </source>
</evidence>
<keyword evidence="5" id="KW-1185">Reference proteome</keyword>
<reference evidence="4 5" key="1">
    <citation type="submission" date="2017-04" db="EMBL/GenBank/DDBJ databases">
        <title>Draft genome sequence of Tuber borchii Vittad., a whitish edible truffle.</title>
        <authorList>
            <consortium name="DOE Joint Genome Institute"/>
            <person name="Murat C."/>
            <person name="Kuo A."/>
            <person name="Barry K.W."/>
            <person name="Clum A."/>
            <person name="Dockter R.B."/>
            <person name="Fauchery L."/>
            <person name="Iotti M."/>
            <person name="Kohler A."/>
            <person name="Labutti K."/>
            <person name="Lindquist E.A."/>
            <person name="Lipzen A."/>
            <person name="Ohm R.A."/>
            <person name="Wang M."/>
            <person name="Grigoriev I.V."/>
            <person name="Zambonelli A."/>
            <person name="Martin F.M."/>
        </authorList>
    </citation>
    <scope>NUCLEOTIDE SEQUENCE [LARGE SCALE GENOMIC DNA]</scope>
    <source>
        <strain evidence="4 5">Tbo3840</strain>
    </source>
</reference>
<keyword evidence="2" id="KW-0812">Transmembrane</keyword>
<keyword evidence="2" id="KW-1133">Transmembrane helix</keyword>
<dbReference type="Proteomes" id="UP000244722">
    <property type="component" value="Unassembled WGS sequence"/>
</dbReference>
<feature type="region of interest" description="Disordered" evidence="1">
    <location>
        <begin position="57"/>
        <end position="81"/>
    </location>
</feature>
<evidence type="ECO:0000256" key="3">
    <source>
        <dbReference type="SAM" id="SignalP"/>
    </source>
</evidence>
<sequence>MVFSASISGVLIALLIIMQTLTAVLALPTATTTTSTITTTTTTTTSASPQLEARQTLDSNQDNNNNDHSNDTEIVPPNNATTSKREFAIRAMLPQFNKRDNSENQEHGSNGMSPGEVLAIVIAALTLLVSMIPLFRCPRLQCWISSTISPFVQSKWHHGGRC</sequence>
<evidence type="ECO:0000313" key="5">
    <source>
        <dbReference type="Proteomes" id="UP000244722"/>
    </source>
</evidence>
<gene>
    <name evidence="4" type="ORF">B9Z19DRAFT_231012</name>
</gene>
<feature type="chain" id="PRO_5015432565" evidence="3">
    <location>
        <begin position="27"/>
        <end position="162"/>
    </location>
</feature>
<protein>
    <submittedName>
        <fullName evidence="4">Uncharacterized protein</fullName>
    </submittedName>
</protein>
<dbReference type="EMBL" id="NESQ01000179">
    <property type="protein sequence ID" value="PUU76688.1"/>
    <property type="molecule type" value="Genomic_DNA"/>
</dbReference>
<organism evidence="4 5">
    <name type="scientific">Tuber borchii</name>
    <name type="common">White truffle</name>
    <dbReference type="NCBI Taxonomy" id="42251"/>
    <lineage>
        <taxon>Eukaryota</taxon>
        <taxon>Fungi</taxon>
        <taxon>Dikarya</taxon>
        <taxon>Ascomycota</taxon>
        <taxon>Pezizomycotina</taxon>
        <taxon>Pezizomycetes</taxon>
        <taxon>Pezizales</taxon>
        <taxon>Tuberaceae</taxon>
        <taxon>Tuber</taxon>
    </lineage>
</organism>
<name>A0A2T6ZMG8_TUBBO</name>
<accession>A0A2T6ZMG8</accession>
<dbReference type="AlphaFoldDB" id="A0A2T6ZMG8"/>
<evidence type="ECO:0000256" key="1">
    <source>
        <dbReference type="SAM" id="MobiDB-lite"/>
    </source>
</evidence>